<dbReference type="EMBL" id="MT144625">
    <property type="protein sequence ID" value="QJH95663.1"/>
    <property type="molecule type" value="Genomic_DNA"/>
</dbReference>
<proteinExistence type="predicted"/>
<sequence>MLKSINIAPEEVARIQESEWEFQSIDRCLVSSSGFEKEDWRQKWIEAKRSLNIQVETLFHIYCKVDTIITFGPSIQFFQNTIIWGEQDK</sequence>
<evidence type="ECO:0000313" key="1">
    <source>
        <dbReference type="EMBL" id="QJA46342.1"/>
    </source>
</evidence>
<evidence type="ECO:0000313" key="2">
    <source>
        <dbReference type="EMBL" id="QJA86471.1"/>
    </source>
</evidence>
<protein>
    <submittedName>
        <fullName evidence="1">Uncharacterized protein</fullName>
    </submittedName>
</protein>
<name>A0A6H1ZFU5_9ZZZZ</name>
<dbReference type="EMBL" id="MT142637">
    <property type="protein sequence ID" value="QJA86471.1"/>
    <property type="molecule type" value="Genomic_DNA"/>
</dbReference>
<dbReference type="AlphaFoldDB" id="A0A6H1ZFU5"/>
<evidence type="ECO:0000313" key="3">
    <source>
        <dbReference type="EMBL" id="QJH95663.1"/>
    </source>
</evidence>
<gene>
    <name evidence="2" type="ORF">MM415B02076_0002</name>
    <name evidence="1" type="ORF">TM448A00389_0005</name>
    <name evidence="3" type="ORF">TM448B00492_0022</name>
</gene>
<dbReference type="EMBL" id="MT144008">
    <property type="protein sequence ID" value="QJA46342.1"/>
    <property type="molecule type" value="Genomic_DNA"/>
</dbReference>
<accession>A0A6H1ZFU5</accession>
<organism evidence="1">
    <name type="scientific">viral metagenome</name>
    <dbReference type="NCBI Taxonomy" id="1070528"/>
    <lineage>
        <taxon>unclassified sequences</taxon>
        <taxon>metagenomes</taxon>
        <taxon>organismal metagenomes</taxon>
    </lineage>
</organism>
<reference evidence="1" key="1">
    <citation type="submission" date="2020-03" db="EMBL/GenBank/DDBJ databases">
        <title>The deep terrestrial virosphere.</title>
        <authorList>
            <person name="Holmfeldt K."/>
            <person name="Nilsson E."/>
            <person name="Simone D."/>
            <person name="Lopez-Fernandez M."/>
            <person name="Wu X."/>
            <person name="de Brujin I."/>
            <person name="Lundin D."/>
            <person name="Andersson A."/>
            <person name="Bertilsson S."/>
            <person name="Dopson M."/>
        </authorList>
    </citation>
    <scope>NUCLEOTIDE SEQUENCE</scope>
    <source>
        <strain evidence="2">MM415B02076</strain>
        <strain evidence="1">TM448A00389</strain>
        <strain evidence="3">TM448B00492</strain>
    </source>
</reference>